<dbReference type="RefSeq" id="WP_203835371.1">
    <property type="nucleotide sequence ID" value="NZ_BAAATV010000004.1"/>
</dbReference>
<keyword evidence="6 7" id="KW-0472">Membrane</keyword>
<evidence type="ECO:0000259" key="8">
    <source>
        <dbReference type="Pfam" id="PF09335"/>
    </source>
</evidence>
<accession>A0ABQ3ZHX5</accession>
<protein>
    <recommendedName>
        <fullName evidence="8">VTT domain-containing protein</fullName>
    </recommendedName>
</protein>
<evidence type="ECO:0000256" key="6">
    <source>
        <dbReference type="ARBA" id="ARBA00023136"/>
    </source>
</evidence>
<proteinExistence type="inferred from homology"/>
<dbReference type="Pfam" id="PF09335">
    <property type="entry name" value="VTT_dom"/>
    <property type="match status" value="1"/>
</dbReference>
<evidence type="ECO:0000256" key="5">
    <source>
        <dbReference type="ARBA" id="ARBA00022989"/>
    </source>
</evidence>
<dbReference type="PANTHER" id="PTHR42709">
    <property type="entry name" value="ALKALINE PHOSPHATASE LIKE PROTEIN"/>
    <property type="match status" value="1"/>
</dbReference>
<keyword evidence="10" id="KW-1185">Reference proteome</keyword>
<evidence type="ECO:0000256" key="1">
    <source>
        <dbReference type="ARBA" id="ARBA00004651"/>
    </source>
</evidence>
<dbReference type="Proteomes" id="UP000603200">
    <property type="component" value="Unassembled WGS sequence"/>
</dbReference>
<dbReference type="InterPro" id="IPR051311">
    <property type="entry name" value="DedA_domain"/>
</dbReference>
<keyword evidence="3" id="KW-1003">Cell membrane</keyword>
<feature type="transmembrane region" description="Helical" evidence="7">
    <location>
        <begin position="139"/>
        <end position="162"/>
    </location>
</feature>
<dbReference type="EMBL" id="BOMN01000013">
    <property type="protein sequence ID" value="GIE18119.1"/>
    <property type="molecule type" value="Genomic_DNA"/>
</dbReference>
<evidence type="ECO:0000256" key="2">
    <source>
        <dbReference type="ARBA" id="ARBA00010792"/>
    </source>
</evidence>
<evidence type="ECO:0000313" key="9">
    <source>
        <dbReference type="EMBL" id="GIE18119.1"/>
    </source>
</evidence>
<evidence type="ECO:0000256" key="4">
    <source>
        <dbReference type="ARBA" id="ARBA00022692"/>
    </source>
</evidence>
<sequence>MPESLEAVAGSPWVLVLVLVVSGLDAVLPFMPSESTVVATGVMAAATGRPHLAALIAAAAAGAYAGDWCAYAIGRRSTAAVTTRLGRRRRSQQLHEWARRLLHSRGGLVIVFARYVPGGRSTTAFAAGVVGYPVARFRWYTALAVSLWACEAALLGYLGGSVFAGQPLLGLLLGGAGAFVVTGFAVAVERWRTRRDDRVPLSGATHRQDERARVGIDHQERADTRETCELRVEED</sequence>
<keyword evidence="4 7" id="KW-0812">Transmembrane</keyword>
<reference evidence="9 10" key="1">
    <citation type="submission" date="2021-01" db="EMBL/GenBank/DDBJ databases">
        <title>Whole genome shotgun sequence of Actinoplanes humidus NBRC 14915.</title>
        <authorList>
            <person name="Komaki H."/>
            <person name="Tamura T."/>
        </authorList>
    </citation>
    <scope>NUCLEOTIDE SEQUENCE [LARGE SCALE GENOMIC DNA]</scope>
    <source>
        <strain evidence="9 10">NBRC 14915</strain>
    </source>
</reference>
<comment type="subcellular location">
    <subcellularLocation>
        <location evidence="1">Cell membrane</location>
        <topology evidence="1">Multi-pass membrane protein</topology>
    </subcellularLocation>
</comment>
<feature type="transmembrane region" description="Helical" evidence="7">
    <location>
        <begin position="12"/>
        <end position="31"/>
    </location>
</feature>
<feature type="domain" description="VTT" evidence="8">
    <location>
        <begin position="32"/>
        <end position="157"/>
    </location>
</feature>
<feature type="transmembrane region" description="Helical" evidence="7">
    <location>
        <begin position="51"/>
        <end position="74"/>
    </location>
</feature>
<dbReference type="InterPro" id="IPR032816">
    <property type="entry name" value="VTT_dom"/>
</dbReference>
<organism evidence="9 10">
    <name type="scientific">Winogradskya humida</name>
    <dbReference type="NCBI Taxonomy" id="113566"/>
    <lineage>
        <taxon>Bacteria</taxon>
        <taxon>Bacillati</taxon>
        <taxon>Actinomycetota</taxon>
        <taxon>Actinomycetes</taxon>
        <taxon>Micromonosporales</taxon>
        <taxon>Micromonosporaceae</taxon>
        <taxon>Winogradskya</taxon>
    </lineage>
</organism>
<dbReference type="PANTHER" id="PTHR42709:SF6">
    <property type="entry name" value="UNDECAPRENYL PHOSPHATE TRANSPORTER A"/>
    <property type="match status" value="1"/>
</dbReference>
<name>A0ABQ3ZHX5_9ACTN</name>
<evidence type="ECO:0000256" key="3">
    <source>
        <dbReference type="ARBA" id="ARBA00022475"/>
    </source>
</evidence>
<evidence type="ECO:0000313" key="10">
    <source>
        <dbReference type="Proteomes" id="UP000603200"/>
    </source>
</evidence>
<keyword evidence="5 7" id="KW-1133">Transmembrane helix</keyword>
<comment type="caution">
    <text evidence="9">The sequence shown here is derived from an EMBL/GenBank/DDBJ whole genome shotgun (WGS) entry which is preliminary data.</text>
</comment>
<feature type="transmembrane region" description="Helical" evidence="7">
    <location>
        <begin position="168"/>
        <end position="188"/>
    </location>
</feature>
<evidence type="ECO:0000256" key="7">
    <source>
        <dbReference type="SAM" id="Phobius"/>
    </source>
</evidence>
<comment type="similarity">
    <text evidence="2">Belongs to the DedA family.</text>
</comment>
<gene>
    <name evidence="9" type="ORF">Ahu01nite_012210</name>
</gene>